<feature type="signal peptide" evidence="1">
    <location>
        <begin position="1"/>
        <end position="26"/>
    </location>
</feature>
<evidence type="ECO:0000313" key="4">
    <source>
        <dbReference type="Proteomes" id="UP001500454"/>
    </source>
</evidence>
<protein>
    <recommendedName>
        <fullName evidence="2">Copper-binding protein MbnP-like domain-containing protein</fullName>
    </recommendedName>
</protein>
<keyword evidence="1" id="KW-0732">Signal</keyword>
<dbReference type="Proteomes" id="UP001500454">
    <property type="component" value="Unassembled WGS sequence"/>
</dbReference>
<dbReference type="InterPro" id="IPR046863">
    <property type="entry name" value="MbnP-like_dom"/>
</dbReference>
<sequence>MMFPLFKNRFALLLAATLAGCGSAGTEPTPQPDGGLVVELQHVVGNVPLALHERFTTEAAEPFVLSRFDYYLSNLQLRRSDGSHYAQPESYHLIKESDPASMRLPLLDVPPGDYTHLVMTVGVDSARNVAGAQTGALDPLNGMFWTWNSGYIFLKAEGYAPQPGSTNLPFALHVGGFQGQDNSIRRVVLPLPGGSVQVRKGIESVLHVQADIRKLFAGPRPVVMTQVNTAASTQVADNVAAGMFRADDLHQR</sequence>
<gene>
    <name evidence="3" type="ORF">GCM10023186_35050</name>
</gene>
<feature type="chain" id="PRO_5047522138" description="Copper-binding protein MbnP-like domain-containing protein" evidence="1">
    <location>
        <begin position="27"/>
        <end position="252"/>
    </location>
</feature>
<proteinExistence type="predicted"/>
<reference evidence="4" key="1">
    <citation type="journal article" date="2019" name="Int. J. Syst. Evol. Microbiol.">
        <title>The Global Catalogue of Microorganisms (GCM) 10K type strain sequencing project: providing services to taxonomists for standard genome sequencing and annotation.</title>
        <authorList>
            <consortium name="The Broad Institute Genomics Platform"/>
            <consortium name="The Broad Institute Genome Sequencing Center for Infectious Disease"/>
            <person name="Wu L."/>
            <person name="Ma J."/>
        </authorList>
    </citation>
    <scope>NUCLEOTIDE SEQUENCE [LARGE SCALE GENOMIC DNA]</scope>
    <source>
        <strain evidence="4">JCM 17924</strain>
    </source>
</reference>
<evidence type="ECO:0000313" key="3">
    <source>
        <dbReference type="EMBL" id="GAA4388481.1"/>
    </source>
</evidence>
<evidence type="ECO:0000259" key="2">
    <source>
        <dbReference type="Pfam" id="PF20243"/>
    </source>
</evidence>
<comment type="caution">
    <text evidence="3">The sequence shown here is derived from an EMBL/GenBank/DDBJ whole genome shotgun (WGS) entry which is preliminary data.</text>
</comment>
<evidence type="ECO:0000256" key="1">
    <source>
        <dbReference type="SAM" id="SignalP"/>
    </source>
</evidence>
<dbReference type="Pfam" id="PF20243">
    <property type="entry name" value="MbnP"/>
    <property type="match status" value="1"/>
</dbReference>
<feature type="domain" description="Copper-binding protein MbnP-like" evidence="2">
    <location>
        <begin position="35"/>
        <end position="220"/>
    </location>
</feature>
<accession>A0ABP8JC07</accession>
<dbReference type="RefSeq" id="WP_345226456.1">
    <property type="nucleotide sequence ID" value="NZ_BAABHA010000011.1"/>
</dbReference>
<keyword evidence="4" id="KW-1185">Reference proteome</keyword>
<dbReference type="EMBL" id="BAABHA010000011">
    <property type="protein sequence ID" value="GAA4388481.1"/>
    <property type="molecule type" value="Genomic_DNA"/>
</dbReference>
<name>A0ABP8JC07_9BACT</name>
<organism evidence="3 4">
    <name type="scientific">Hymenobacter koreensis</name>
    <dbReference type="NCBI Taxonomy" id="1084523"/>
    <lineage>
        <taxon>Bacteria</taxon>
        <taxon>Pseudomonadati</taxon>
        <taxon>Bacteroidota</taxon>
        <taxon>Cytophagia</taxon>
        <taxon>Cytophagales</taxon>
        <taxon>Hymenobacteraceae</taxon>
        <taxon>Hymenobacter</taxon>
    </lineage>
</organism>
<dbReference type="PROSITE" id="PS51257">
    <property type="entry name" value="PROKAR_LIPOPROTEIN"/>
    <property type="match status" value="1"/>
</dbReference>